<name>M2Q9D2_9PSEU</name>
<dbReference type="AlphaFoldDB" id="M2Q9D2"/>
<gene>
    <name evidence="2" type="ORF">B0293_41980</name>
    <name evidence="1" type="ORF">C791_8242</name>
</gene>
<organism evidence="1 3">
    <name type="scientific">Amycolatopsis azurea DSM 43854</name>
    <dbReference type="NCBI Taxonomy" id="1238180"/>
    <lineage>
        <taxon>Bacteria</taxon>
        <taxon>Bacillati</taxon>
        <taxon>Actinomycetota</taxon>
        <taxon>Actinomycetes</taxon>
        <taxon>Pseudonocardiales</taxon>
        <taxon>Pseudonocardiaceae</taxon>
        <taxon>Amycolatopsis</taxon>
    </lineage>
</organism>
<dbReference type="Proteomes" id="UP000188551">
    <property type="component" value="Unassembled WGS sequence"/>
</dbReference>
<protein>
    <submittedName>
        <fullName evidence="1">Uncharacterized protein</fullName>
    </submittedName>
</protein>
<dbReference type="Proteomes" id="UP000014137">
    <property type="component" value="Unassembled WGS sequence"/>
</dbReference>
<evidence type="ECO:0000313" key="4">
    <source>
        <dbReference type="Proteomes" id="UP000188551"/>
    </source>
</evidence>
<evidence type="ECO:0000313" key="2">
    <source>
        <dbReference type="EMBL" id="OOC00624.1"/>
    </source>
</evidence>
<dbReference type="EMBL" id="MUXN01000039">
    <property type="protein sequence ID" value="OOC00624.1"/>
    <property type="molecule type" value="Genomic_DNA"/>
</dbReference>
<evidence type="ECO:0000313" key="3">
    <source>
        <dbReference type="Proteomes" id="UP000014137"/>
    </source>
</evidence>
<reference evidence="1 3" key="1">
    <citation type="submission" date="2012-10" db="EMBL/GenBank/DDBJ databases">
        <title>Genome assembly of Amycolatopsis azurea DSM 43854.</title>
        <authorList>
            <person name="Khatri I."/>
            <person name="Kaur I."/>
            <person name="Subramanian S."/>
            <person name="Mayilraj S."/>
        </authorList>
    </citation>
    <scope>NUCLEOTIDE SEQUENCE [LARGE SCALE GENOMIC DNA]</scope>
    <source>
        <strain evidence="1 3">DSM 43854</strain>
    </source>
</reference>
<keyword evidence="4" id="KW-1185">Reference proteome</keyword>
<evidence type="ECO:0000313" key="1">
    <source>
        <dbReference type="EMBL" id="EMD22682.1"/>
    </source>
</evidence>
<dbReference type="EMBL" id="ANMG01000091">
    <property type="protein sequence ID" value="EMD22682.1"/>
    <property type="molecule type" value="Genomic_DNA"/>
</dbReference>
<proteinExistence type="predicted"/>
<comment type="caution">
    <text evidence="1">The sequence shown here is derived from an EMBL/GenBank/DDBJ whole genome shotgun (WGS) entry which is preliminary data.</text>
</comment>
<dbReference type="PATRIC" id="fig|1238180.3.peg.7628"/>
<sequence>MHPTFTGNLNFGEMNGVKVVNKVQAALEHLNADDAYLNLTLRLFAPPDEFDNTYARWRDGRRLLVLARQPGTGRTMIAHALLATIREESQRQVNVGALHFGGGETFPIDRLPPAHRNWAYVVEVPPDEEGFTLRSRLFRMTLTQLEAELKRRECWLIFLMSPEQWTACVDETISSLTAEIGNAVPAKIVRKALAVQDPALDVERWLAANEIKALLADQPPAEVLDIVELIRSAAHAAPGQLVALQETEEEADHAELADGGDRWFARRVQTVVEARRNWRKQLLSWHRHRERTSLQRSFLLAAAALPSAPGAYVYALANKLEGKLSGKQQSDLAALSAPGIIELVDAIEADLADDDTVVFRHDGWDDAALHYFWTDRPFSRQTFLTWLAEAPTDTHRSTFESLTGGQQQELAARIARFAVHWAARQQRPEPLAKLASTWYDSTLLWQVFVAALDEAATQSSTHRYIHSMLLNWVTRRKDLALWRAVAEVCGLEFGRRHTGKALRRLKHVAAIADPEIEQAVQRSVITLWDDTSVRETLFDTVIGWCENPATTSVAYRAFSALAAKTDHDQITPTLLARGDQAGFIPSAADLATGWTVLLSPQGSKEAEQLVLATVHQWLDVALRQHQLQDDVLGLLRNAVNHPEEPGVISPRERLRHYLFTWLEASDGTDITERNNIYLRLSKLFDGDFSRRLTGDDSAGGTDHVA</sequence>
<dbReference type="OrthoDB" id="3908445at2"/>
<reference evidence="2 4" key="2">
    <citation type="submission" date="2017-02" db="EMBL/GenBank/DDBJ databases">
        <title>Amycolatopsis azurea DSM 43854 draft genome.</title>
        <authorList>
            <person name="Mayilraj S."/>
        </authorList>
    </citation>
    <scope>NUCLEOTIDE SEQUENCE [LARGE SCALE GENOMIC DNA]</scope>
    <source>
        <strain evidence="2 4">DSM 43854</strain>
    </source>
</reference>
<accession>M2Q9D2</accession>
<dbReference type="RefSeq" id="WP_005166723.1">
    <property type="nucleotide sequence ID" value="NZ_ANMG01000091.1"/>
</dbReference>